<accession>A0A383BKU7</accession>
<gene>
    <name evidence="1" type="ORF">METZ01_LOCUS472892</name>
</gene>
<reference evidence="1" key="1">
    <citation type="submission" date="2018-05" db="EMBL/GenBank/DDBJ databases">
        <authorList>
            <person name="Lanie J.A."/>
            <person name="Ng W.-L."/>
            <person name="Kazmierczak K.M."/>
            <person name="Andrzejewski T.M."/>
            <person name="Davidsen T.M."/>
            <person name="Wayne K.J."/>
            <person name="Tettelin H."/>
            <person name="Glass J.I."/>
            <person name="Rusch D."/>
            <person name="Podicherti R."/>
            <person name="Tsui H.-C.T."/>
            <person name="Winkler M.E."/>
        </authorList>
    </citation>
    <scope>NUCLEOTIDE SEQUENCE</scope>
</reference>
<feature type="non-terminal residue" evidence="1">
    <location>
        <position position="26"/>
    </location>
</feature>
<proteinExistence type="predicted"/>
<dbReference type="AlphaFoldDB" id="A0A383BKU7"/>
<name>A0A383BKU7_9ZZZZ</name>
<sequence length="26" mass="2760">VNISIADGEQLSDEFRGVNPNCTLPA</sequence>
<feature type="non-terminal residue" evidence="1">
    <location>
        <position position="1"/>
    </location>
</feature>
<dbReference type="EMBL" id="UINC01200927">
    <property type="protein sequence ID" value="SVE20038.1"/>
    <property type="molecule type" value="Genomic_DNA"/>
</dbReference>
<evidence type="ECO:0000313" key="1">
    <source>
        <dbReference type="EMBL" id="SVE20038.1"/>
    </source>
</evidence>
<protein>
    <submittedName>
        <fullName evidence="1">Uncharacterized protein</fullName>
    </submittedName>
</protein>
<organism evidence="1">
    <name type="scientific">marine metagenome</name>
    <dbReference type="NCBI Taxonomy" id="408172"/>
    <lineage>
        <taxon>unclassified sequences</taxon>
        <taxon>metagenomes</taxon>
        <taxon>ecological metagenomes</taxon>
    </lineage>
</organism>